<keyword evidence="1" id="KW-0175">Coiled coil</keyword>
<evidence type="ECO:0000256" key="2">
    <source>
        <dbReference type="SAM" id="MobiDB-lite"/>
    </source>
</evidence>
<comment type="caution">
    <text evidence="3">The sequence shown here is derived from an EMBL/GenBank/DDBJ whole genome shotgun (WGS) entry which is preliminary data.</text>
</comment>
<evidence type="ECO:0000256" key="1">
    <source>
        <dbReference type="SAM" id="Coils"/>
    </source>
</evidence>
<keyword evidence="4" id="KW-1185">Reference proteome</keyword>
<feature type="coiled-coil region" evidence="1">
    <location>
        <begin position="85"/>
        <end position="112"/>
    </location>
</feature>
<organism evidence="3 4">
    <name type="scientific">Elliptochloris bilobata</name>
    <dbReference type="NCBI Taxonomy" id="381761"/>
    <lineage>
        <taxon>Eukaryota</taxon>
        <taxon>Viridiplantae</taxon>
        <taxon>Chlorophyta</taxon>
        <taxon>core chlorophytes</taxon>
        <taxon>Trebouxiophyceae</taxon>
        <taxon>Trebouxiophyceae incertae sedis</taxon>
        <taxon>Elliptochloris clade</taxon>
        <taxon>Elliptochloris</taxon>
    </lineage>
</organism>
<accession>A0AAW1RW75</accession>
<dbReference type="Proteomes" id="UP001445335">
    <property type="component" value="Unassembled WGS sequence"/>
</dbReference>
<proteinExistence type="predicted"/>
<reference evidence="3 4" key="1">
    <citation type="journal article" date="2024" name="Nat. Commun.">
        <title>Phylogenomics reveals the evolutionary origins of lichenization in chlorophyte algae.</title>
        <authorList>
            <person name="Puginier C."/>
            <person name="Libourel C."/>
            <person name="Otte J."/>
            <person name="Skaloud P."/>
            <person name="Haon M."/>
            <person name="Grisel S."/>
            <person name="Petersen M."/>
            <person name="Berrin J.G."/>
            <person name="Delaux P.M."/>
            <person name="Dal Grande F."/>
            <person name="Keller J."/>
        </authorList>
    </citation>
    <scope>NUCLEOTIDE SEQUENCE [LARGE SCALE GENOMIC DNA]</scope>
    <source>
        <strain evidence="3 4">SAG 245.80</strain>
    </source>
</reference>
<evidence type="ECO:0000313" key="4">
    <source>
        <dbReference type="Proteomes" id="UP001445335"/>
    </source>
</evidence>
<protein>
    <submittedName>
        <fullName evidence="3">Uncharacterized protein</fullName>
    </submittedName>
</protein>
<feature type="region of interest" description="Disordered" evidence="2">
    <location>
        <begin position="203"/>
        <end position="286"/>
    </location>
</feature>
<evidence type="ECO:0000313" key="3">
    <source>
        <dbReference type="EMBL" id="KAK9838380.1"/>
    </source>
</evidence>
<dbReference type="AlphaFoldDB" id="A0AAW1RW75"/>
<gene>
    <name evidence="3" type="ORF">WJX81_008272</name>
</gene>
<name>A0AAW1RW75_9CHLO</name>
<dbReference type="EMBL" id="JALJOU010000019">
    <property type="protein sequence ID" value="KAK9838380.1"/>
    <property type="molecule type" value="Genomic_DNA"/>
</dbReference>
<sequence length="296" mass="30863">MATQVTLELALSVPQEAVLPHVSSKTEAEALLLTGSLGRELDALIAALQRHREDSRVALQDTWEGLMSAGQAALLPHLPALAQAARQLAALLAAAQQRLRVAAAELRRLADLNAAFARELTCQPACARLRRSKVLLAWCEGMAAERAEQVAANLLRPHLPLAQAVLALWPTVGLGGKRRAGGCQGSLAEREAAAKRARLVALRGDAAASTSTEDRSAPGSGPGSPDGPPGVMRRCDRAGGVTHGGSAELAPHAPDANPGEPPAPVGRRDVPGMTKRQSGPVWETGRRTCYCTGLSG</sequence>